<dbReference type="GeneID" id="105052096"/>
<keyword evidence="2" id="KW-0812">Transmembrane</keyword>
<dbReference type="PANTHER" id="PTHR33736:SF13">
    <property type="entry name" value="OS11G0155100 PROTEIN"/>
    <property type="match status" value="1"/>
</dbReference>
<feature type="region of interest" description="Disordered" evidence="1">
    <location>
        <begin position="1"/>
        <end position="25"/>
    </location>
</feature>
<keyword evidence="3" id="KW-1185">Reference proteome</keyword>
<evidence type="ECO:0000313" key="3">
    <source>
        <dbReference type="Proteomes" id="UP000504607"/>
    </source>
</evidence>
<dbReference type="RefSeq" id="XP_010931102.2">
    <property type="nucleotide sequence ID" value="XM_010932800.3"/>
</dbReference>
<sequence length="365" mass="40406">MFPFQDIPTDKKLPSKCRLPGSPPPFLYKSDRPSPSLRLKGEIFNSISIPMAPEPTAAGREATTIEDLHDDILTRALGLLDGPALAASSCATAHLRSLSTQPHLWRDLCFSTWPSLRHPRLLHLLPSFPHSHHSFFSDAHPFPFPRASIAAGEGRRLTELISAVDLCHDGAPIFSRVVETETTTPWFQGAPFRIDAIERKDPAAATPTISPAELTLSWVVIDPVGLRAVNLSSRRPVAVDRHWYTAETLVRFATVLEAGGSVYSAAVVVTCGEETGHVREASLTVENLDGACLNGRVSLGILGATLEGERRRETEGETMERYEEFSKARRRRKERTVRRERMLDMLCTGLGVSVFLSFLLMMAFR</sequence>
<dbReference type="PANTHER" id="PTHR33736">
    <property type="entry name" value="F-BOX PROTEIN-RELATED"/>
    <property type="match status" value="1"/>
</dbReference>
<dbReference type="InterPro" id="IPR045283">
    <property type="entry name" value="AT3G44326-like"/>
</dbReference>
<accession>A0A6I9RS78</accession>
<name>A0A6I9RS78_ELAGV</name>
<dbReference type="KEGG" id="egu:105052096"/>
<protein>
    <submittedName>
        <fullName evidence="4">Probable F-box protein At2g36090</fullName>
    </submittedName>
</protein>
<dbReference type="Proteomes" id="UP000504607">
    <property type="component" value="Chromosome 9"/>
</dbReference>
<feature type="transmembrane region" description="Helical" evidence="2">
    <location>
        <begin position="342"/>
        <end position="364"/>
    </location>
</feature>
<organism evidence="3 4">
    <name type="scientific">Elaeis guineensis var. tenera</name>
    <name type="common">Oil palm</name>
    <dbReference type="NCBI Taxonomy" id="51953"/>
    <lineage>
        <taxon>Eukaryota</taxon>
        <taxon>Viridiplantae</taxon>
        <taxon>Streptophyta</taxon>
        <taxon>Embryophyta</taxon>
        <taxon>Tracheophyta</taxon>
        <taxon>Spermatophyta</taxon>
        <taxon>Magnoliopsida</taxon>
        <taxon>Liliopsida</taxon>
        <taxon>Arecaceae</taxon>
        <taxon>Arecoideae</taxon>
        <taxon>Cocoseae</taxon>
        <taxon>Elaeidinae</taxon>
        <taxon>Elaeis</taxon>
    </lineage>
</organism>
<dbReference type="OrthoDB" id="671172at2759"/>
<evidence type="ECO:0000313" key="4">
    <source>
        <dbReference type="RefSeq" id="XP_010931102.2"/>
    </source>
</evidence>
<dbReference type="AlphaFoldDB" id="A0A6I9RS78"/>
<dbReference type="FunCoup" id="A0A6I9RS78">
    <property type="interactions" value="1029"/>
</dbReference>
<dbReference type="InParanoid" id="A0A6I9RS78"/>
<gene>
    <name evidence="4" type="primary">LOC105052096</name>
</gene>
<proteinExistence type="predicted"/>
<evidence type="ECO:0000256" key="2">
    <source>
        <dbReference type="SAM" id="Phobius"/>
    </source>
</evidence>
<keyword evidence="2" id="KW-1133">Transmembrane helix</keyword>
<evidence type="ECO:0000256" key="1">
    <source>
        <dbReference type="SAM" id="MobiDB-lite"/>
    </source>
</evidence>
<reference evidence="4" key="1">
    <citation type="submission" date="2025-08" db="UniProtKB">
        <authorList>
            <consortium name="RefSeq"/>
        </authorList>
    </citation>
    <scope>IDENTIFICATION</scope>
</reference>
<dbReference type="SUPFAM" id="SSF81383">
    <property type="entry name" value="F-box domain"/>
    <property type="match status" value="1"/>
</dbReference>
<keyword evidence="2" id="KW-0472">Membrane</keyword>
<dbReference type="InterPro" id="IPR036047">
    <property type="entry name" value="F-box-like_dom_sf"/>
</dbReference>